<dbReference type="EMBL" id="CP080429">
    <property type="protein sequence ID" value="QYJ67628.1"/>
    <property type="molecule type" value="Genomic_DNA"/>
</dbReference>
<dbReference type="PANTHER" id="PTHR44520">
    <property type="entry name" value="RESPONSE REGULATOR RCP1-RELATED"/>
    <property type="match status" value="1"/>
</dbReference>
<proteinExistence type="predicted"/>
<dbReference type="InterPro" id="IPR001789">
    <property type="entry name" value="Sig_transdc_resp-reg_receiver"/>
</dbReference>
<evidence type="ECO:0000313" key="3">
    <source>
        <dbReference type="EMBL" id="QYJ67628.1"/>
    </source>
</evidence>
<accession>A0ABX8V667</accession>
<dbReference type="Proteomes" id="UP000825381">
    <property type="component" value="Chromosome"/>
</dbReference>
<name>A0ABX8V667_9FLAO</name>
<keyword evidence="1" id="KW-0597">Phosphoprotein</keyword>
<dbReference type="Gene3D" id="3.40.50.2300">
    <property type="match status" value="1"/>
</dbReference>
<sequence>MRQVKCIMLVDDNKSDNFFHERVILKCGAAETVIAKECAEEALSYLKNKANNDADHPDIILLDINMPGMNGWEFIEEYEKLDKDLQSKMIVVMLTTSENPDDYAMAKKHDILADFKTKPLTTEMLEDIMKKYYEAIS</sequence>
<feature type="modified residue" description="4-aspartylphosphate" evidence="1">
    <location>
        <position position="63"/>
    </location>
</feature>
<evidence type="ECO:0000256" key="1">
    <source>
        <dbReference type="PROSITE-ProRule" id="PRU00169"/>
    </source>
</evidence>
<dbReference type="SMART" id="SM00448">
    <property type="entry name" value="REC"/>
    <property type="match status" value="1"/>
</dbReference>
<feature type="domain" description="Response regulatory" evidence="2">
    <location>
        <begin position="6"/>
        <end position="133"/>
    </location>
</feature>
<reference evidence="3 4" key="1">
    <citation type="submission" date="2021-07" db="EMBL/GenBank/DDBJ databases">
        <title>Flavobacterium WSW3-B6 sp.nov, isolated from seaweed.</title>
        <authorList>
            <person name="Muhammad N."/>
            <person name="Ho H."/>
            <person name="Lee Y.-J."/>
            <person name="Nguyen T."/>
            <person name="Ho J."/>
            <person name="Kim S.-G."/>
        </authorList>
    </citation>
    <scope>NUCLEOTIDE SEQUENCE [LARGE SCALE GENOMIC DNA]</scope>
    <source>
        <strain evidence="3 4">WSW3-B6</strain>
    </source>
</reference>
<dbReference type="InterPro" id="IPR052893">
    <property type="entry name" value="TCS_response_regulator"/>
</dbReference>
<dbReference type="PANTHER" id="PTHR44520:SF2">
    <property type="entry name" value="RESPONSE REGULATOR RCP1"/>
    <property type="match status" value="1"/>
</dbReference>
<dbReference type="RefSeq" id="WP_220639973.1">
    <property type="nucleotide sequence ID" value="NZ_CP080429.1"/>
</dbReference>
<protein>
    <submittedName>
        <fullName evidence="3">Response regulator</fullName>
    </submittedName>
</protein>
<dbReference type="SUPFAM" id="SSF52172">
    <property type="entry name" value="CheY-like"/>
    <property type="match status" value="1"/>
</dbReference>
<dbReference type="Pfam" id="PF00072">
    <property type="entry name" value="Response_reg"/>
    <property type="match status" value="1"/>
</dbReference>
<evidence type="ECO:0000259" key="2">
    <source>
        <dbReference type="PROSITE" id="PS50110"/>
    </source>
</evidence>
<gene>
    <name evidence="3" type="ORF">K1I41_08685</name>
</gene>
<dbReference type="PROSITE" id="PS50110">
    <property type="entry name" value="RESPONSE_REGULATORY"/>
    <property type="match status" value="1"/>
</dbReference>
<evidence type="ECO:0000313" key="4">
    <source>
        <dbReference type="Proteomes" id="UP000825381"/>
    </source>
</evidence>
<organism evidence="3 4">
    <name type="scientific">Flavobacterium litorale</name>
    <dbReference type="NCBI Taxonomy" id="2856519"/>
    <lineage>
        <taxon>Bacteria</taxon>
        <taxon>Pseudomonadati</taxon>
        <taxon>Bacteroidota</taxon>
        <taxon>Flavobacteriia</taxon>
        <taxon>Flavobacteriales</taxon>
        <taxon>Flavobacteriaceae</taxon>
        <taxon>Flavobacterium</taxon>
    </lineage>
</organism>
<dbReference type="InterPro" id="IPR011006">
    <property type="entry name" value="CheY-like_superfamily"/>
</dbReference>
<keyword evidence="4" id="KW-1185">Reference proteome</keyword>